<dbReference type="AlphaFoldDB" id="A0A1F7SM72"/>
<organism evidence="3 4">
    <name type="scientific">Candidatus Schekmanbacteria bacterium RIFCSPLOWO2_12_FULL_38_15</name>
    <dbReference type="NCBI Taxonomy" id="1817883"/>
    <lineage>
        <taxon>Bacteria</taxon>
        <taxon>Candidatus Schekmaniibacteriota</taxon>
    </lineage>
</organism>
<gene>
    <name evidence="3" type="ORF">A3G31_01960</name>
</gene>
<evidence type="ECO:0000256" key="2">
    <source>
        <dbReference type="ARBA" id="ARBA00022649"/>
    </source>
</evidence>
<evidence type="ECO:0000256" key="1">
    <source>
        <dbReference type="ARBA" id="ARBA00006226"/>
    </source>
</evidence>
<dbReference type="Gene3D" id="3.30.2310.20">
    <property type="entry name" value="RelE-like"/>
    <property type="match status" value="1"/>
</dbReference>
<evidence type="ECO:0000313" key="4">
    <source>
        <dbReference type="Proteomes" id="UP000178082"/>
    </source>
</evidence>
<dbReference type="InterPro" id="IPR035093">
    <property type="entry name" value="RelE/ParE_toxin_dom_sf"/>
</dbReference>
<dbReference type="EMBL" id="MGDI01000005">
    <property type="protein sequence ID" value="OGL54866.1"/>
    <property type="molecule type" value="Genomic_DNA"/>
</dbReference>
<evidence type="ECO:0000313" key="3">
    <source>
        <dbReference type="EMBL" id="OGL54866.1"/>
    </source>
</evidence>
<dbReference type="InterPro" id="IPR007712">
    <property type="entry name" value="RelE/ParE_toxin"/>
</dbReference>
<keyword evidence="2" id="KW-1277">Toxin-antitoxin system</keyword>
<dbReference type="Proteomes" id="UP000178082">
    <property type="component" value="Unassembled WGS sequence"/>
</dbReference>
<proteinExistence type="inferred from homology"/>
<protein>
    <submittedName>
        <fullName evidence="3">Plasmid stabilization protein</fullName>
    </submittedName>
</protein>
<accession>A0A1F7SM72</accession>
<name>A0A1F7SM72_9BACT</name>
<comment type="similarity">
    <text evidence="1">Belongs to the RelE toxin family.</text>
</comment>
<dbReference type="STRING" id="1817883.A3G31_01960"/>
<sequence>MAKINWTAESEQWLKDIHDYVFQDNPNAAIRTVEAIYNKAQLLLEFPEMGYKYKHKPERNIRILLYGHYRIAYLVKHSGDIDILGVFHGSLDIERYIY</sequence>
<dbReference type="Pfam" id="PF05016">
    <property type="entry name" value="ParE_toxin"/>
    <property type="match status" value="1"/>
</dbReference>
<dbReference type="InterPro" id="IPR051803">
    <property type="entry name" value="TA_system_RelE-like_toxin"/>
</dbReference>
<reference evidence="3 4" key="1">
    <citation type="journal article" date="2016" name="Nat. Commun.">
        <title>Thousands of microbial genomes shed light on interconnected biogeochemical processes in an aquifer system.</title>
        <authorList>
            <person name="Anantharaman K."/>
            <person name="Brown C.T."/>
            <person name="Hug L.A."/>
            <person name="Sharon I."/>
            <person name="Castelle C.J."/>
            <person name="Probst A.J."/>
            <person name="Thomas B.C."/>
            <person name="Singh A."/>
            <person name="Wilkins M.J."/>
            <person name="Karaoz U."/>
            <person name="Brodie E.L."/>
            <person name="Williams K.H."/>
            <person name="Hubbard S.S."/>
            <person name="Banfield J.F."/>
        </authorList>
    </citation>
    <scope>NUCLEOTIDE SEQUENCE [LARGE SCALE GENOMIC DNA]</scope>
</reference>
<dbReference type="PANTHER" id="PTHR33755">
    <property type="entry name" value="TOXIN PARE1-RELATED"/>
    <property type="match status" value="1"/>
</dbReference>
<comment type="caution">
    <text evidence="3">The sequence shown here is derived from an EMBL/GenBank/DDBJ whole genome shotgun (WGS) entry which is preliminary data.</text>
</comment>